<dbReference type="Pfam" id="PF07859">
    <property type="entry name" value="Abhydrolase_3"/>
    <property type="match status" value="1"/>
</dbReference>
<comment type="caution">
    <text evidence="3">The sequence shown here is derived from an EMBL/GenBank/DDBJ whole genome shotgun (WGS) entry which is preliminary data.</text>
</comment>
<dbReference type="Gene3D" id="3.40.50.1820">
    <property type="entry name" value="alpha/beta hydrolase"/>
    <property type="match status" value="1"/>
</dbReference>
<dbReference type="Proteomes" id="UP001596306">
    <property type="component" value="Unassembled WGS sequence"/>
</dbReference>
<organism evidence="3 4">
    <name type="scientific">Luethyella okanaganae</name>
    <dbReference type="NCBI Taxonomy" id="69372"/>
    <lineage>
        <taxon>Bacteria</taxon>
        <taxon>Bacillati</taxon>
        <taxon>Actinomycetota</taxon>
        <taxon>Actinomycetes</taxon>
        <taxon>Micrococcales</taxon>
        <taxon>Microbacteriaceae</taxon>
        <taxon>Luethyella</taxon>
    </lineage>
</organism>
<reference evidence="4" key="1">
    <citation type="journal article" date="2019" name="Int. J. Syst. Evol. Microbiol.">
        <title>The Global Catalogue of Microorganisms (GCM) 10K type strain sequencing project: providing services to taxonomists for standard genome sequencing and annotation.</title>
        <authorList>
            <consortium name="The Broad Institute Genomics Platform"/>
            <consortium name="The Broad Institute Genome Sequencing Center for Infectious Disease"/>
            <person name="Wu L."/>
            <person name="Ma J."/>
        </authorList>
    </citation>
    <scope>NUCLEOTIDE SEQUENCE [LARGE SCALE GENOMIC DNA]</scope>
    <source>
        <strain evidence="4">CCUG 43304</strain>
    </source>
</reference>
<dbReference type="InterPro" id="IPR029058">
    <property type="entry name" value="AB_hydrolase_fold"/>
</dbReference>
<evidence type="ECO:0000259" key="2">
    <source>
        <dbReference type="Pfam" id="PF07859"/>
    </source>
</evidence>
<dbReference type="EMBL" id="JBHSTP010000001">
    <property type="protein sequence ID" value="MFC6354701.1"/>
    <property type="molecule type" value="Genomic_DNA"/>
</dbReference>
<dbReference type="PANTHER" id="PTHR48081">
    <property type="entry name" value="AB HYDROLASE SUPERFAMILY PROTEIN C4A8.06C"/>
    <property type="match status" value="1"/>
</dbReference>
<keyword evidence="1 3" id="KW-0378">Hydrolase</keyword>
<name>A0ABW1V9R8_9MICO</name>
<feature type="domain" description="Alpha/beta hydrolase fold-3" evidence="2">
    <location>
        <begin position="95"/>
        <end position="302"/>
    </location>
</feature>
<keyword evidence="4" id="KW-1185">Reference proteome</keyword>
<gene>
    <name evidence="3" type="ORF">ACFQB0_01060</name>
</gene>
<protein>
    <submittedName>
        <fullName evidence="3">Alpha/beta hydrolase</fullName>
    </submittedName>
</protein>
<dbReference type="InterPro" id="IPR050300">
    <property type="entry name" value="GDXG_lipolytic_enzyme"/>
</dbReference>
<accession>A0ABW1V9R8</accession>
<evidence type="ECO:0000313" key="3">
    <source>
        <dbReference type="EMBL" id="MFC6354701.1"/>
    </source>
</evidence>
<dbReference type="GO" id="GO:0016787">
    <property type="term" value="F:hydrolase activity"/>
    <property type="evidence" value="ECO:0007669"/>
    <property type="project" value="UniProtKB-KW"/>
</dbReference>
<evidence type="ECO:0000256" key="1">
    <source>
        <dbReference type="ARBA" id="ARBA00022801"/>
    </source>
</evidence>
<dbReference type="InterPro" id="IPR013094">
    <property type="entry name" value="AB_hydrolase_3"/>
</dbReference>
<dbReference type="PANTHER" id="PTHR48081:SF8">
    <property type="entry name" value="ALPHA_BETA HYDROLASE FOLD-3 DOMAIN-CONTAINING PROTEIN-RELATED"/>
    <property type="match status" value="1"/>
</dbReference>
<proteinExistence type="predicted"/>
<dbReference type="RefSeq" id="WP_386726464.1">
    <property type="nucleotide sequence ID" value="NZ_JBHSTP010000001.1"/>
</dbReference>
<sequence>MTIASVPFDPELELVFTAMTVSEETPFTTENLPALRAAMTRSVPSVATVIGDRAVEFEERIVPGPAGAPDLEVTVFSPSGHAARTAAGRAAVPGLLNIHGGGMMLGNRFMDTDRLVGLVLELGVIAANVEYRLAPEHPHPAPVEDCYAGLSWMAKNAASLGVDPARIVVMGGSAGGGLSAGVALLARDRGGPSIAGQLLLCPMIDDTNTTIASHQYDGVGTWTRKANLFGWEALLGEAAGTPDASPYAAPARASDLSGLPPAFIEAGSAELFRDENVDYASRIWAVGGQAELHIWSGGFHGFDIYAPDAEITRAALAARISWLRRLLSP</sequence>
<evidence type="ECO:0000313" key="4">
    <source>
        <dbReference type="Proteomes" id="UP001596306"/>
    </source>
</evidence>
<dbReference type="SUPFAM" id="SSF53474">
    <property type="entry name" value="alpha/beta-Hydrolases"/>
    <property type="match status" value="1"/>
</dbReference>